<name>E6U093_EVAC2</name>
<evidence type="ECO:0000313" key="2">
    <source>
        <dbReference type="EMBL" id="ADU30209.1"/>
    </source>
</evidence>
<sequence>MKNKRNKRHIKGKDDSETNKQKLHYQVYLQEDRPNQPKEEDEIEY</sequence>
<evidence type="ECO:0000256" key="1">
    <source>
        <dbReference type="SAM" id="MobiDB-lite"/>
    </source>
</evidence>
<gene>
    <name evidence="2" type="ordered locus">Bcell_1947</name>
</gene>
<reference evidence="2 3" key="1">
    <citation type="submission" date="2010-12" db="EMBL/GenBank/DDBJ databases">
        <title>Complete sequence of Bacillus cellulosilyticus DSM 2522.</title>
        <authorList>
            <consortium name="US DOE Joint Genome Institute"/>
            <person name="Lucas S."/>
            <person name="Copeland A."/>
            <person name="Lapidus A."/>
            <person name="Cheng J.-F."/>
            <person name="Bruce D."/>
            <person name="Goodwin L."/>
            <person name="Pitluck S."/>
            <person name="Chertkov O."/>
            <person name="Detter J.C."/>
            <person name="Han C."/>
            <person name="Tapia R."/>
            <person name="Land M."/>
            <person name="Hauser L."/>
            <person name="Jeffries C."/>
            <person name="Kyrpides N."/>
            <person name="Ivanova N."/>
            <person name="Mikhailova N."/>
            <person name="Brumm P."/>
            <person name="Mead D."/>
            <person name="Woyke T."/>
        </authorList>
    </citation>
    <scope>NUCLEOTIDE SEQUENCE [LARGE SCALE GENOMIC DNA]</scope>
    <source>
        <strain evidence="3">ATCC 21833 / DSM 2522 / FERM P-1141 / JCM 9156 / N-4</strain>
    </source>
</reference>
<dbReference type="RefSeq" id="WP_013488545.1">
    <property type="nucleotide sequence ID" value="NC_014829.1"/>
</dbReference>
<feature type="compositionally biased region" description="Basic residues" evidence="1">
    <location>
        <begin position="1"/>
        <end position="11"/>
    </location>
</feature>
<evidence type="ECO:0000313" key="3">
    <source>
        <dbReference type="Proteomes" id="UP000001401"/>
    </source>
</evidence>
<dbReference type="STRING" id="649639.Bcell_1947"/>
<feature type="region of interest" description="Disordered" evidence="1">
    <location>
        <begin position="1"/>
        <end position="45"/>
    </location>
</feature>
<dbReference type="Proteomes" id="UP000001401">
    <property type="component" value="Chromosome"/>
</dbReference>
<dbReference type="KEGG" id="bco:Bcell_1947"/>
<protein>
    <submittedName>
        <fullName evidence="2">Uncharacterized protein</fullName>
    </submittedName>
</protein>
<dbReference type="EMBL" id="CP002394">
    <property type="protein sequence ID" value="ADU30209.1"/>
    <property type="molecule type" value="Genomic_DNA"/>
</dbReference>
<dbReference type="HOGENOM" id="CLU_3195951_0_0_9"/>
<proteinExistence type="predicted"/>
<keyword evidence="3" id="KW-1185">Reference proteome</keyword>
<organism evidence="2 3">
    <name type="scientific">Evansella cellulosilytica (strain ATCC 21833 / DSM 2522 / FERM P-1141 / JCM 9156 / N-4)</name>
    <name type="common">Bacillus cellulosilyticus</name>
    <dbReference type="NCBI Taxonomy" id="649639"/>
    <lineage>
        <taxon>Bacteria</taxon>
        <taxon>Bacillati</taxon>
        <taxon>Bacillota</taxon>
        <taxon>Bacilli</taxon>
        <taxon>Bacillales</taxon>
        <taxon>Bacillaceae</taxon>
        <taxon>Evansella</taxon>
    </lineage>
</organism>
<dbReference type="AlphaFoldDB" id="E6U093"/>
<accession>E6U093</accession>